<dbReference type="InterPro" id="IPR001667">
    <property type="entry name" value="DDH_dom"/>
</dbReference>
<accession>A0A9X3NAX3</accession>
<dbReference type="PANTHER" id="PTHR12112:SF22">
    <property type="entry name" value="MANGANESE-DEPENDENT INORGANIC PYROPHOSPHATASE-RELATED"/>
    <property type="match status" value="1"/>
</dbReference>
<dbReference type="SMART" id="SM00116">
    <property type="entry name" value="CBS"/>
    <property type="match status" value="2"/>
</dbReference>
<dbReference type="InterPro" id="IPR028979">
    <property type="entry name" value="Ser_kin/Pase_Hpr-like_N_sf"/>
</dbReference>
<keyword evidence="4 10" id="KW-0378">Hydrolase</keyword>
<organism evidence="10 11">
    <name type="scientific">Solirubrobacter phytolaccae</name>
    <dbReference type="NCBI Taxonomy" id="1404360"/>
    <lineage>
        <taxon>Bacteria</taxon>
        <taxon>Bacillati</taxon>
        <taxon>Actinomycetota</taxon>
        <taxon>Thermoleophilia</taxon>
        <taxon>Solirubrobacterales</taxon>
        <taxon>Solirubrobacteraceae</taxon>
        <taxon>Solirubrobacter</taxon>
    </lineage>
</organism>
<keyword evidence="11" id="KW-1185">Reference proteome</keyword>
<dbReference type="Proteomes" id="UP001147653">
    <property type="component" value="Unassembled WGS sequence"/>
</dbReference>
<dbReference type="InterPro" id="IPR004097">
    <property type="entry name" value="DHHA2"/>
</dbReference>
<proteinExistence type="predicted"/>
<name>A0A9X3NAX3_9ACTN</name>
<dbReference type="InterPro" id="IPR010766">
    <property type="entry name" value="DRTGG"/>
</dbReference>
<dbReference type="GO" id="GO:0046872">
    <property type="term" value="F:metal ion binding"/>
    <property type="evidence" value="ECO:0007669"/>
    <property type="project" value="UniProtKB-KW"/>
</dbReference>
<dbReference type="SUPFAM" id="SSF75138">
    <property type="entry name" value="HprK N-terminal domain-like"/>
    <property type="match status" value="1"/>
</dbReference>
<evidence type="ECO:0000259" key="9">
    <source>
        <dbReference type="PROSITE" id="PS51371"/>
    </source>
</evidence>
<dbReference type="Gene3D" id="3.90.1640.10">
    <property type="entry name" value="inorganic pyrophosphatase (n-terminal core)"/>
    <property type="match status" value="2"/>
</dbReference>
<evidence type="ECO:0000256" key="2">
    <source>
        <dbReference type="ARBA" id="ARBA00012146"/>
    </source>
</evidence>
<dbReference type="InterPro" id="IPR000644">
    <property type="entry name" value="CBS_dom"/>
</dbReference>
<evidence type="ECO:0000256" key="8">
    <source>
        <dbReference type="PROSITE-ProRule" id="PRU00703"/>
    </source>
</evidence>
<dbReference type="AlphaFoldDB" id="A0A9X3NAX3"/>
<reference evidence="10" key="1">
    <citation type="submission" date="2022-10" db="EMBL/GenBank/DDBJ databases">
        <title>The WGS of Solirubrobacter phytolaccae KCTC 29190.</title>
        <authorList>
            <person name="Jiang Z."/>
        </authorList>
    </citation>
    <scope>NUCLEOTIDE SEQUENCE</scope>
    <source>
        <strain evidence="10">KCTC 29190</strain>
    </source>
</reference>
<dbReference type="EC" id="3.6.1.1" evidence="2"/>
<dbReference type="NCBIfam" id="NF011443">
    <property type="entry name" value="PRK14869.1-5"/>
    <property type="match status" value="1"/>
</dbReference>
<evidence type="ECO:0000256" key="1">
    <source>
        <dbReference type="ARBA" id="ARBA00001936"/>
    </source>
</evidence>
<dbReference type="InterPro" id="IPR038763">
    <property type="entry name" value="DHH_sf"/>
</dbReference>
<evidence type="ECO:0000256" key="7">
    <source>
        <dbReference type="ARBA" id="ARBA00047820"/>
    </source>
</evidence>
<dbReference type="PROSITE" id="PS51371">
    <property type="entry name" value="CBS"/>
    <property type="match status" value="2"/>
</dbReference>
<evidence type="ECO:0000256" key="6">
    <source>
        <dbReference type="ARBA" id="ARBA00032535"/>
    </source>
</evidence>
<evidence type="ECO:0000256" key="4">
    <source>
        <dbReference type="ARBA" id="ARBA00022801"/>
    </source>
</evidence>
<gene>
    <name evidence="10" type="ORF">OJ997_10165</name>
</gene>
<keyword evidence="3" id="KW-0479">Metal-binding</keyword>
<dbReference type="Gene3D" id="3.10.310.20">
    <property type="entry name" value="DHHA2 domain"/>
    <property type="match status" value="1"/>
</dbReference>
<dbReference type="Pfam" id="PF01368">
    <property type="entry name" value="DHH"/>
    <property type="match status" value="1"/>
</dbReference>
<sequence>MYVTGHRNPDTDSIAAAVGYAELMGRVDPHNAYVPVRLGDVNTQTRWVLDRSKAKDPEFLPHVMLRVRDVMRRDSPLVDSTEPVREVGRLMAREDLDLVPIVGADGTLSGVMTERALARRYIRESREPSELDAPTNVSAIVRVLQGELLTGDDAEVSGQIWCMAMDIGALPSEIGPGDVAVVGNREAAQRAAIELGVGLLVVSNGARPEADTIALADKRGVPIVASPLDSYVTARMITLSAPCRALMDPEPLTVRPDDLLSDVADEVKEVHYRAAVCVDAARKPIGLVTRTDLVSPRPRRVLLVDHAEQAQSVEGVEQAEIVEILDHHHIGSIETTVPVRATFDPVGSTSTLVIERFRQNGMEPSRSSALLLLGAIMSDTVILNSPTTTERDWSAVEYLGRVLAIDPMQFGREMFEATSDLEGVEADAIVSRDLKEYEVGGGHTIGIAQVETVGQGLDGRKAELMEAMERVRERNGYAVYALMVTDILAKDTDLYVSGDSGPLEHAFGQTAEDNVIPLPGVMSRKKQVAPKVLAAL</sequence>
<keyword evidence="8" id="KW-0129">CBS domain</keyword>
<dbReference type="InterPro" id="IPR046342">
    <property type="entry name" value="CBS_dom_sf"/>
</dbReference>
<dbReference type="SUPFAM" id="SSF64182">
    <property type="entry name" value="DHH phosphoesterases"/>
    <property type="match status" value="1"/>
</dbReference>
<protein>
    <recommendedName>
        <fullName evidence="2">inorganic diphosphatase</fullName>
        <ecNumber evidence="2">3.6.1.1</ecNumber>
    </recommendedName>
    <alternativeName>
        <fullName evidence="6">Pyrophosphate phospho-hydrolase</fullName>
    </alternativeName>
</protein>
<evidence type="ECO:0000256" key="3">
    <source>
        <dbReference type="ARBA" id="ARBA00022723"/>
    </source>
</evidence>
<dbReference type="SMART" id="SM01131">
    <property type="entry name" value="DHHA2"/>
    <property type="match status" value="1"/>
</dbReference>
<dbReference type="Gene3D" id="3.40.1390.20">
    <property type="entry name" value="HprK N-terminal domain-like"/>
    <property type="match status" value="1"/>
</dbReference>
<evidence type="ECO:0000313" key="10">
    <source>
        <dbReference type="EMBL" id="MDA0180656.1"/>
    </source>
</evidence>
<dbReference type="PANTHER" id="PTHR12112">
    <property type="entry name" value="BNIP - RELATED"/>
    <property type="match status" value="1"/>
</dbReference>
<comment type="caution">
    <text evidence="10">The sequence shown here is derived from an EMBL/GenBank/DDBJ whole genome shotgun (WGS) entry which is preliminary data.</text>
</comment>
<dbReference type="NCBIfam" id="NF011442">
    <property type="entry name" value="PRK14869.1-4"/>
    <property type="match status" value="1"/>
</dbReference>
<dbReference type="GO" id="GO:0005737">
    <property type="term" value="C:cytoplasm"/>
    <property type="evidence" value="ECO:0007669"/>
    <property type="project" value="InterPro"/>
</dbReference>
<dbReference type="Pfam" id="PF07085">
    <property type="entry name" value="DRTGG"/>
    <property type="match status" value="1"/>
</dbReference>
<evidence type="ECO:0000313" key="11">
    <source>
        <dbReference type="Proteomes" id="UP001147653"/>
    </source>
</evidence>
<dbReference type="Pfam" id="PF00571">
    <property type="entry name" value="CBS"/>
    <property type="match status" value="2"/>
</dbReference>
<keyword evidence="5" id="KW-0464">Manganese</keyword>
<dbReference type="GO" id="GO:0004427">
    <property type="term" value="F:inorganic diphosphate phosphatase activity"/>
    <property type="evidence" value="ECO:0007669"/>
    <property type="project" value="UniProtKB-EC"/>
</dbReference>
<dbReference type="EMBL" id="JAPDDP010000014">
    <property type="protein sequence ID" value="MDA0180656.1"/>
    <property type="molecule type" value="Genomic_DNA"/>
</dbReference>
<feature type="domain" description="CBS" evidence="9">
    <location>
        <begin position="71"/>
        <end position="129"/>
    </location>
</feature>
<dbReference type="InterPro" id="IPR038222">
    <property type="entry name" value="DHHA2_dom_sf"/>
</dbReference>
<dbReference type="NCBIfam" id="NF011447">
    <property type="entry name" value="PRK14869.2-3"/>
    <property type="match status" value="1"/>
</dbReference>
<comment type="cofactor">
    <cofactor evidence="1">
        <name>Mn(2+)</name>
        <dbReference type="ChEBI" id="CHEBI:29035"/>
    </cofactor>
</comment>
<feature type="domain" description="CBS" evidence="9">
    <location>
        <begin position="247"/>
        <end position="303"/>
    </location>
</feature>
<evidence type="ECO:0000256" key="5">
    <source>
        <dbReference type="ARBA" id="ARBA00023211"/>
    </source>
</evidence>
<dbReference type="Pfam" id="PF02833">
    <property type="entry name" value="DHHA2"/>
    <property type="match status" value="1"/>
</dbReference>
<dbReference type="SUPFAM" id="SSF54631">
    <property type="entry name" value="CBS-domain pair"/>
    <property type="match status" value="1"/>
</dbReference>
<comment type="catalytic activity">
    <reaction evidence="7">
        <text>diphosphate + H2O = 2 phosphate + H(+)</text>
        <dbReference type="Rhea" id="RHEA:24576"/>
        <dbReference type="ChEBI" id="CHEBI:15377"/>
        <dbReference type="ChEBI" id="CHEBI:15378"/>
        <dbReference type="ChEBI" id="CHEBI:33019"/>
        <dbReference type="ChEBI" id="CHEBI:43474"/>
        <dbReference type="EC" id="3.6.1.1"/>
    </reaction>
</comment>